<feature type="region of interest" description="Disordered" evidence="1">
    <location>
        <begin position="1"/>
        <end position="65"/>
    </location>
</feature>
<protein>
    <submittedName>
        <fullName evidence="3">Uncharacterized protein</fullName>
    </submittedName>
</protein>
<accession>A0A914CNW3</accession>
<dbReference type="Proteomes" id="UP000887540">
    <property type="component" value="Unplaced"/>
</dbReference>
<sequence>MPNRISNGLPNQNPEFNNLNMTMKLPPNNPLPSTSSQNPMLSTPNNQQAHATTTAENLGPSTSQLNMQTSHKEYVLVDVNPMSTQDQRPEAFVPNHGHLYEEFTWIDSHPNASNADSFASKEYRSS</sequence>
<evidence type="ECO:0000256" key="1">
    <source>
        <dbReference type="SAM" id="MobiDB-lite"/>
    </source>
</evidence>
<evidence type="ECO:0000313" key="2">
    <source>
        <dbReference type="Proteomes" id="UP000887540"/>
    </source>
</evidence>
<feature type="compositionally biased region" description="Polar residues" evidence="1">
    <location>
        <begin position="40"/>
        <end position="65"/>
    </location>
</feature>
<proteinExistence type="predicted"/>
<feature type="compositionally biased region" description="Polar residues" evidence="1">
    <location>
        <begin position="1"/>
        <end position="21"/>
    </location>
</feature>
<name>A0A914CNW3_9BILA</name>
<keyword evidence="2" id="KW-1185">Reference proteome</keyword>
<evidence type="ECO:0000313" key="3">
    <source>
        <dbReference type="WBParaSite" id="ACRNAN_scaffold12895.g23139.t1"/>
    </source>
</evidence>
<organism evidence="2 3">
    <name type="scientific">Acrobeloides nanus</name>
    <dbReference type="NCBI Taxonomy" id="290746"/>
    <lineage>
        <taxon>Eukaryota</taxon>
        <taxon>Metazoa</taxon>
        <taxon>Ecdysozoa</taxon>
        <taxon>Nematoda</taxon>
        <taxon>Chromadorea</taxon>
        <taxon>Rhabditida</taxon>
        <taxon>Tylenchina</taxon>
        <taxon>Cephalobomorpha</taxon>
        <taxon>Cephaloboidea</taxon>
        <taxon>Cephalobidae</taxon>
        <taxon>Acrobeloides</taxon>
    </lineage>
</organism>
<dbReference type="AlphaFoldDB" id="A0A914CNW3"/>
<dbReference type="WBParaSite" id="ACRNAN_scaffold12895.g23139.t1">
    <property type="protein sequence ID" value="ACRNAN_scaffold12895.g23139.t1"/>
    <property type="gene ID" value="ACRNAN_scaffold12895.g23139"/>
</dbReference>
<reference evidence="3" key="1">
    <citation type="submission" date="2022-11" db="UniProtKB">
        <authorList>
            <consortium name="WormBaseParasite"/>
        </authorList>
    </citation>
    <scope>IDENTIFICATION</scope>
</reference>